<proteinExistence type="predicted"/>
<dbReference type="AlphaFoldDB" id="A0A075HH55"/>
<sequence length="265" mass="29953">MEDLEIGASVVGVFLAKSMEAVRAGSHDTLDTKFLESHHIGLSEHLEEVLITRATSRVSRASFLHSENANIQSSLFQQANSRAGDFLIAFIEARCTADEVDVLGWLTNLDVEPLSPVSALMHAEAVWVRSRLEVTHRDIEFFWIFHRLHHRIAPQIGQFRHMLDVHWASVHARVAGSASPDRFCAHSVKDALIRSLSLQKNWSMFIRVIADVVDNLHRIERLSGLVSWTDILATYTSRARPTINQLPPTKLLVTRYAECFDVEIL</sequence>
<protein>
    <submittedName>
        <fullName evidence="1">Uncharacterized protein</fullName>
    </submittedName>
</protein>
<dbReference type="EMBL" id="KF901002">
    <property type="protein sequence ID" value="AIF14475.1"/>
    <property type="molecule type" value="Genomic_DNA"/>
</dbReference>
<name>A0A075HH55_9EURY</name>
<evidence type="ECO:0000313" key="1">
    <source>
        <dbReference type="EMBL" id="AIF14475.1"/>
    </source>
</evidence>
<organism evidence="1">
    <name type="scientific">uncultured marine group II/III euryarchaeote KM3_67_D09</name>
    <dbReference type="NCBI Taxonomy" id="1456483"/>
    <lineage>
        <taxon>Archaea</taxon>
        <taxon>Methanobacteriati</taxon>
        <taxon>Methanobacteriota</taxon>
        <taxon>environmental samples</taxon>
    </lineage>
</organism>
<accession>A0A075HH55</accession>
<reference evidence="1" key="1">
    <citation type="journal article" date="2014" name="Genome Biol. Evol.">
        <title>Pangenome evidence for extensive interdomain horizontal transfer affecting lineage core and shell genes in uncultured planktonic thaumarchaeota and euryarchaeota.</title>
        <authorList>
            <person name="Deschamps P."/>
            <person name="Zivanovic Y."/>
            <person name="Moreira D."/>
            <person name="Rodriguez-Valera F."/>
            <person name="Lopez-Garcia P."/>
        </authorList>
    </citation>
    <scope>NUCLEOTIDE SEQUENCE</scope>
</reference>